<keyword evidence="7" id="KW-1185">Reference proteome</keyword>
<evidence type="ECO:0000256" key="2">
    <source>
        <dbReference type="ARBA" id="ARBA00009127"/>
    </source>
</evidence>
<evidence type="ECO:0000256" key="4">
    <source>
        <dbReference type="ARBA" id="ARBA00022729"/>
    </source>
</evidence>
<keyword evidence="3" id="KW-0964">Secreted</keyword>
<evidence type="ECO:0000256" key="5">
    <source>
        <dbReference type="SAM" id="SignalP"/>
    </source>
</evidence>
<proteinExistence type="inferred from homology"/>
<dbReference type="Gene3D" id="2.120.10.30">
    <property type="entry name" value="TolB, C-terminal domain"/>
    <property type="match status" value="1"/>
</dbReference>
<evidence type="ECO:0000256" key="3">
    <source>
        <dbReference type="ARBA" id="ARBA00022525"/>
    </source>
</evidence>
<keyword evidence="4 5" id="KW-0732">Signal</keyword>
<dbReference type="InterPro" id="IPR011042">
    <property type="entry name" value="6-blade_b-propeller_TolB-like"/>
</dbReference>
<accession>A0AAD8DSP3</accession>
<dbReference type="InterPro" id="IPR017996">
    <property type="entry name" value="MRJP/yellow-related"/>
</dbReference>
<dbReference type="Pfam" id="PF03022">
    <property type="entry name" value="MRJP"/>
    <property type="match status" value="1"/>
</dbReference>
<protein>
    <submittedName>
        <fullName evidence="6">Uncharacterized protein</fullName>
    </submittedName>
</protein>
<dbReference type="PANTHER" id="PTHR10009">
    <property type="entry name" value="PROTEIN YELLOW-RELATED"/>
    <property type="match status" value="1"/>
</dbReference>
<gene>
    <name evidence="6" type="ORF">PYW07_006040</name>
</gene>
<comment type="caution">
    <text evidence="6">The sequence shown here is derived from an EMBL/GenBank/DDBJ whole genome shotgun (WGS) entry which is preliminary data.</text>
</comment>
<evidence type="ECO:0000256" key="1">
    <source>
        <dbReference type="ARBA" id="ARBA00004613"/>
    </source>
</evidence>
<dbReference type="GO" id="GO:0005576">
    <property type="term" value="C:extracellular region"/>
    <property type="evidence" value="ECO:0007669"/>
    <property type="project" value="UniProtKB-SubCell"/>
</dbReference>
<sequence>MAKFSVLLILFVLYQAAALIPPKFQWKVMDFAWACDDCCQEKKCALGNETYIPNNNMPTGIARWKNKLFITIPRWKKGIPASLNYVYLNDTQDAPLHPYPNWREGCLTQKDSVVSNRTVVCTFRIHVDKYDRLWVVDNGVTDMATDVKQVTNPAVLVFDLNTDQLLKKYELGADVLRDSSMLTSITVETVGKGGANSTAYAYITDMGSNAVIVYSLHDDEAWRVENHYFHFDPHAGVYKVGGIDFYWSDGVSSATLSQPKKDGYCDLYLHPTSSTKLFKMSTKLLRDKNAPQEDIFNGVEIIGDRGPKSQATACDIDPITNVMFYTQVCKNGLGCWNMDKEFNQANTPLILSDCNIMEFPNDVKVDQEGNLWILSDRQSRFLYESMDFKQVNFRVLTAPTNILVRGTPCEKKVLKGSPFISSKLK</sequence>
<comment type="similarity">
    <text evidence="2">Belongs to the major royal jelly protein family.</text>
</comment>
<dbReference type="EMBL" id="JARGEI010000016">
    <property type="protein sequence ID" value="KAJ8718110.1"/>
    <property type="molecule type" value="Genomic_DNA"/>
</dbReference>
<feature type="signal peptide" evidence="5">
    <location>
        <begin position="1"/>
        <end position="18"/>
    </location>
</feature>
<dbReference type="PANTHER" id="PTHR10009:SF11">
    <property type="entry name" value="RH54244P"/>
    <property type="match status" value="1"/>
</dbReference>
<feature type="chain" id="PRO_5042067687" evidence="5">
    <location>
        <begin position="19"/>
        <end position="425"/>
    </location>
</feature>
<organism evidence="6 7">
    <name type="scientific">Mythimna separata</name>
    <name type="common">Oriental armyworm</name>
    <name type="synonym">Pseudaletia separata</name>
    <dbReference type="NCBI Taxonomy" id="271217"/>
    <lineage>
        <taxon>Eukaryota</taxon>
        <taxon>Metazoa</taxon>
        <taxon>Ecdysozoa</taxon>
        <taxon>Arthropoda</taxon>
        <taxon>Hexapoda</taxon>
        <taxon>Insecta</taxon>
        <taxon>Pterygota</taxon>
        <taxon>Neoptera</taxon>
        <taxon>Endopterygota</taxon>
        <taxon>Lepidoptera</taxon>
        <taxon>Glossata</taxon>
        <taxon>Ditrysia</taxon>
        <taxon>Noctuoidea</taxon>
        <taxon>Noctuidae</taxon>
        <taxon>Noctuinae</taxon>
        <taxon>Hadenini</taxon>
        <taxon>Mythimna</taxon>
    </lineage>
</organism>
<dbReference type="Proteomes" id="UP001231518">
    <property type="component" value="Chromosome 18"/>
</dbReference>
<comment type="subcellular location">
    <subcellularLocation>
        <location evidence="1">Secreted</location>
    </subcellularLocation>
</comment>
<reference evidence="6" key="1">
    <citation type="submission" date="2023-03" db="EMBL/GenBank/DDBJ databases">
        <title>Chromosome-level genomes of two armyworms, Mythimna separata and Mythimna loreyi, provide insights into the biosynthesis and reception of sex pheromones.</title>
        <authorList>
            <person name="Zhao H."/>
        </authorList>
    </citation>
    <scope>NUCLEOTIDE SEQUENCE</scope>
    <source>
        <strain evidence="6">BeijingLab</strain>
        <tissue evidence="6">Pupa</tissue>
    </source>
</reference>
<evidence type="ECO:0000313" key="7">
    <source>
        <dbReference type="Proteomes" id="UP001231518"/>
    </source>
</evidence>
<dbReference type="AlphaFoldDB" id="A0AAD8DSP3"/>
<name>A0AAD8DSP3_MYTSE</name>
<dbReference type="SUPFAM" id="SSF101898">
    <property type="entry name" value="NHL repeat"/>
    <property type="match status" value="1"/>
</dbReference>
<evidence type="ECO:0000313" key="6">
    <source>
        <dbReference type="EMBL" id="KAJ8718110.1"/>
    </source>
</evidence>